<dbReference type="EMBL" id="BJUM01000016">
    <property type="protein sequence ID" value="GEK55108.1"/>
    <property type="molecule type" value="Genomic_DNA"/>
</dbReference>
<proteinExistence type="predicted"/>
<dbReference type="Pfam" id="PF00072">
    <property type="entry name" value="Response_reg"/>
    <property type="match status" value="1"/>
</dbReference>
<name>A0A510XVS9_9GAMM</name>
<organism evidence="4 5">
    <name type="scientific">Pseudoalteromonas espejiana</name>
    <dbReference type="NCBI Taxonomy" id="28107"/>
    <lineage>
        <taxon>Bacteria</taxon>
        <taxon>Pseudomonadati</taxon>
        <taxon>Pseudomonadota</taxon>
        <taxon>Gammaproteobacteria</taxon>
        <taxon>Alteromonadales</taxon>
        <taxon>Pseudoalteromonadaceae</taxon>
        <taxon>Pseudoalteromonas</taxon>
    </lineage>
</organism>
<reference evidence="4 5" key="1">
    <citation type="submission" date="2019-07" db="EMBL/GenBank/DDBJ databases">
        <title>Whole genome shotgun sequence of Pseudoalteromonas espejiana NBRC 102222.</title>
        <authorList>
            <person name="Hosoyama A."/>
            <person name="Uohara A."/>
            <person name="Ohji S."/>
            <person name="Ichikawa N."/>
        </authorList>
    </citation>
    <scope>NUCLEOTIDE SEQUENCE [LARGE SCALE GENOMIC DNA]</scope>
    <source>
        <strain evidence="4 5">NBRC 102222</strain>
    </source>
</reference>
<dbReference type="SMART" id="SM00448">
    <property type="entry name" value="REC"/>
    <property type="match status" value="1"/>
</dbReference>
<dbReference type="Gene3D" id="3.40.50.2300">
    <property type="match status" value="1"/>
</dbReference>
<accession>A0A510XVS9</accession>
<dbReference type="InterPro" id="IPR001789">
    <property type="entry name" value="Sig_transdc_resp-reg_receiver"/>
</dbReference>
<comment type="caution">
    <text evidence="4">The sequence shown here is derived from an EMBL/GenBank/DDBJ whole genome shotgun (WGS) entry which is preliminary data.</text>
</comment>
<dbReference type="GO" id="GO:0000160">
    <property type="term" value="P:phosphorelay signal transduction system"/>
    <property type="evidence" value="ECO:0007669"/>
    <property type="project" value="InterPro"/>
</dbReference>
<feature type="domain" description="HDOD" evidence="3">
    <location>
        <begin position="144"/>
        <end position="320"/>
    </location>
</feature>
<dbReference type="InterPro" id="IPR052340">
    <property type="entry name" value="RNase_Y/CdgJ"/>
</dbReference>
<dbReference type="CDD" id="cd00156">
    <property type="entry name" value="REC"/>
    <property type="match status" value="1"/>
</dbReference>
<keyword evidence="5" id="KW-1185">Reference proteome</keyword>
<evidence type="ECO:0000313" key="4">
    <source>
        <dbReference type="EMBL" id="GEK55108.1"/>
    </source>
</evidence>
<dbReference type="RefSeq" id="WP_089347015.1">
    <property type="nucleotide sequence ID" value="NZ_BJUM01000016.1"/>
</dbReference>
<sequence>MQKENLNVLLVDDDALMLRALSKTLKRLCNNAEITCVETVEQLESYLNKTNTFDIVFCDSAQSAISGLKVLPQIRLLHPTALRCLFTSDLAHNYELQINNTIHFHLVKPFTQSHLTQAVNSAELLRSLPINLNNRKKLGQLNGLPFLSAVTQNLLSELNKTDPSINILEQNIVNDPLLSSKLLQVANSAYMGFDTQTTNIKDAIIRIGLISLRAIVVFSELSAQIPSSANQKTLTKVIKKSDKKAHMAKSLAQFLGLSRQEQLLAYATGLLSVIGELASLANEKNSDVKSVPEYTLSAYLLALWGFEETIVRAQMLNEPIDHNTISLSFIHSVVEHAYCFNSFDFEHTEHALLDGSISLEEIQLWWQSYN</sequence>
<dbReference type="PANTHER" id="PTHR33525:SF5">
    <property type="entry name" value="TWO COMPONENT SIGNAL TRANSDUCTION SYSTEM RESPONSE REGULATOR"/>
    <property type="match status" value="1"/>
</dbReference>
<dbReference type="PANTHER" id="PTHR33525">
    <property type="match status" value="1"/>
</dbReference>
<dbReference type="OrthoDB" id="5755654at2"/>
<dbReference type="SUPFAM" id="SSF52172">
    <property type="entry name" value="CheY-like"/>
    <property type="match status" value="1"/>
</dbReference>
<keyword evidence="1" id="KW-0597">Phosphoprotein</keyword>
<dbReference type="InterPro" id="IPR013976">
    <property type="entry name" value="HDOD"/>
</dbReference>
<dbReference type="PROSITE" id="PS51833">
    <property type="entry name" value="HDOD"/>
    <property type="match status" value="1"/>
</dbReference>
<dbReference type="Proteomes" id="UP000321419">
    <property type="component" value="Unassembled WGS sequence"/>
</dbReference>
<feature type="modified residue" description="4-aspartylphosphate" evidence="1">
    <location>
        <position position="59"/>
    </location>
</feature>
<feature type="domain" description="Response regulatory" evidence="2">
    <location>
        <begin position="7"/>
        <end position="123"/>
    </location>
</feature>
<dbReference type="InterPro" id="IPR014626">
    <property type="entry name" value="Sig_transdc_resp-reg_put"/>
</dbReference>
<dbReference type="Pfam" id="PF08668">
    <property type="entry name" value="HDOD"/>
    <property type="match status" value="1"/>
</dbReference>
<dbReference type="Gene3D" id="1.10.3210.10">
    <property type="entry name" value="Hypothetical protein af1432"/>
    <property type="match status" value="1"/>
</dbReference>
<dbReference type="AlphaFoldDB" id="A0A510XVS9"/>
<evidence type="ECO:0000256" key="1">
    <source>
        <dbReference type="PROSITE-ProRule" id="PRU00169"/>
    </source>
</evidence>
<dbReference type="PIRSF" id="PIRSF036883">
    <property type="entry name" value="RR_HD-GYP_mod"/>
    <property type="match status" value="1"/>
</dbReference>
<gene>
    <name evidence="4" type="ORF">PES01_19530</name>
</gene>
<dbReference type="PROSITE" id="PS50110">
    <property type="entry name" value="RESPONSE_REGULATORY"/>
    <property type="match status" value="1"/>
</dbReference>
<evidence type="ECO:0000259" key="2">
    <source>
        <dbReference type="PROSITE" id="PS50110"/>
    </source>
</evidence>
<evidence type="ECO:0000313" key="5">
    <source>
        <dbReference type="Proteomes" id="UP000321419"/>
    </source>
</evidence>
<evidence type="ECO:0000259" key="3">
    <source>
        <dbReference type="PROSITE" id="PS51833"/>
    </source>
</evidence>
<dbReference type="InterPro" id="IPR011006">
    <property type="entry name" value="CheY-like_superfamily"/>
</dbReference>
<dbReference type="SUPFAM" id="SSF109604">
    <property type="entry name" value="HD-domain/PDEase-like"/>
    <property type="match status" value="1"/>
</dbReference>
<protein>
    <submittedName>
        <fullName evidence="4">Response regulator</fullName>
    </submittedName>
</protein>